<dbReference type="AlphaFoldDB" id="A0A3B1CKL5"/>
<comment type="catalytic activity">
    <reaction evidence="6">
        <text>2 D-glyceraldehyde 3-phosphate = 4-(hydroxymethyl)-2-furancarboxaldehyde phosphate + phosphate + 2 H2O</text>
        <dbReference type="Rhea" id="RHEA:43536"/>
        <dbReference type="ChEBI" id="CHEBI:15377"/>
        <dbReference type="ChEBI" id="CHEBI:43474"/>
        <dbReference type="ChEBI" id="CHEBI:59776"/>
        <dbReference type="ChEBI" id="CHEBI:83407"/>
        <dbReference type="EC" id="4.2.3.153"/>
    </reaction>
</comment>
<dbReference type="PIRSF" id="PIRSF015957">
    <property type="entry name" value="UCP015957"/>
    <property type="match status" value="1"/>
</dbReference>
<evidence type="ECO:0000256" key="4">
    <source>
        <dbReference type="ARBA" id="ARBA00023270"/>
    </source>
</evidence>
<name>A0A3B1CKL5_9ZZZZ</name>
<reference evidence="7" key="1">
    <citation type="submission" date="2018-06" db="EMBL/GenBank/DDBJ databases">
        <authorList>
            <person name="Zhirakovskaya E."/>
        </authorList>
    </citation>
    <scope>NUCLEOTIDE SEQUENCE</scope>
</reference>
<evidence type="ECO:0000256" key="6">
    <source>
        <dbReference type="ARBA" id="ARBA00047628"/>
    </source>
</evidence>
<proteinExistence type="predicted"/>
<evidence type="ECO:0000313" key="7">
    <source>
        <dbReference type="EMBL" id="VAX24534.1"/>
    </source>
</evidence>
<accession>A0A3B1CKL5</accession>
<comment type="function">
    <text evidence="1">Catalyzes the formation of 4-(hydroxymethyl)-2-furancarboxaldehyde phosphate (4-HFC-P) from two molecules of glyceraldehyde-3-P (GA-3-P).</text>
</comment>
<evidence type="ECO:0000256" key="5">
    <source>
        <dbReference type="ARBA" id="ARBA00032523"/>
    </source>
</evidence>
<dbReference type="EMBL" id="UOGE01000096">
    <property type="protein sequence ID" value="VAX24534.1"/>
    <property type="molecule type" value="Genomic_DNA"/>
</dbReference>
<protein>
    <recommendedName>
        <fullName evidence="2">(5-formylfuran-3-yl)methyl phosphate synthase</fullName>
        <ecNumber evidence="2">4.2.3.153</ecNumber>
    </recommendedName>
    <alternativeName>
        <fullName evidence="5">4-(hydroxymethyl)-2-furancarboxaldehyde-phosphate synthase</fullName>
    </alternativeName>
</protein>
<evidence type="ECO:0000256" key="1">
    <source>
        <dbReference type="ARBA" id="ARBA00003810"/>
    </source>
</evidence>
<dbReference type="GO" id="GO:0016829">
    <property type="term" value="F:lyase activity"/>
    <property type="evidence" value="ECO:0007669"/>
    <property type="project" value="UniProtKB-KW"/>
</dbReference>
<keyword evidence="4" id="KW-0704">Schiff base</keyword>
<evidence type="ECO:0000256" key="3">
    <source>
        <dbReference type="ARBA" id="ARBA00023239"/>
    </source>
</evidence>
<dbReference type="EC" id="4.2.3.153" evidence="2"/>
<organism evidence="7">
    <name type="scientific">hydrothermal vent metagenome</name>
    <dbReference type="NCBI Taxonomy" id="652676"/>
    <lineage>
        <taxon>unclassified sequences</taxon>
        <taxon>metagenomes</taxon>
        <taxon>ecological metagenomes</taxon>
    </lineage>
</organism>
<sequence length="238" mass="24818">MRLLLSVISKDEADGIKNLADVIDIKDPSKGPLGPPNPETVKSVRGAAGPGKVISVALGEASPDYKADAKRAMTMVEMGADIIKIALADVSGFSPVEAVSFIRNTLPGEVKLVLVAYADGAKRGFMEPATLPSIAGLSCADGILIDTCDKTGLSLFDSINTFELENILEESKTLGLTTALAGCLDMGDIEKLASLAPDYAGFRSAITIGKERGSDGVDCAKAMLLKEKLSSIQTESVL</sequence>
<dbReference type="Pfam" id="PF04476">
    <property type="entry name" value="4HFCP_synth"/>
    <property type="match status" value="1"/>
</dbReference>
<keyword evidence="3" id="KW-0456">Lyase</keyword>
<evidence type="ECO:0000256" key="2">
    <source>
        <dbReference type="ARBA" id="ARBA00012553"/>
    </source>
</evidence>
<gene>
    <name evidence="7" type="ORF">MNBD_NITROSPINAE02-1986</name>
</gene>
<dbReference type="CDD" id="cd00945">
    <property type="entry name" value="Aldolase_Class_I"/>
    <property type="match status" value="1"/>
</dbReference>
<dbReference type="InterPro" id="IPR007565">
    <property type="entry name" value="4HFCP_synth"/>
</dbReference>